<accession>A0A5E5BB38</accession>
<gene>
    <name evidence="1" type="ORF">PSP31121_03841</name>
</gene>
<organism evidence="1 2">
    <name type="scientific">Pandoraea sputorum</name>
    <dbReference type="NCBI Taxonomy" id="93222"/>
    <lineage>
        <taxon>Bacteria</taxon>
        <taxon>Pseudomonadati</taxon>
        <taxon>Pseudomonadota</taxon>
        <taxon>Betaproteobacteria</taxon>
        <taxon>Burkholderiales</taxon>
        <taxon>Burkholderiaceae</taxon>
        <taxon>Pandoraea</taxon>
    </lineage>
</organism>
<dbReference type="Proteomes" id="UP000335538">
    <property type="component" value="Unassembled WGS sequence"/>
</dbReference>
<reference evidence="1 2" key="1">
    <citation type="submission" date="2019-08" db="EMBL/GenBank/DDBJ databases">
        <authorList>
            <person name="Peeters C."/>
        </authorList>
    </citation>
    <scope>NUCLEOTIDE SEQUENCE [LARGE SCALE GENOMIC DNA]</scope>
    <source>
        <strain evidence="1 2">LMG 31121</strain>
    </source>
</reference>
<sequence>MLLKMEADLLSLQAETFDYFLHDSDDVTGLVIDKTQPGWPASIAATGLA</sequence>
<dbReference type="EMBL" id="CABPSR010000011">
    <property type="protein sequence ID" value="VVE82546.1"/>
    <property type="molecule type" value="Genomic_DNA"/>
</dbReference>
<evidence type="ECO:0000313" key="2">
    <source>
        <dbReference type="Proteomes" id="UP000335538"/>
    </source>
</evidence>
<proteinExistence type="predicted"/>
<dbReference type="AlphaFoldDB" id="A0A5E5BB38"/>
<evidence type="ECO:0000313" key="1">
    <source>
        <dbReference type="EMBL" id="VVE82546.1"/>
    </source>
</evidence>
<name>A0A5E5BB38_9BURK</name>
<protein>
    <submittedName>
        <fullName evidence="1">Uncharacterized protein</fullName>
    </submittedName>
</protein>
<dbReference type="RefSeq" id="WP_224796710.1">
    <property type="nucleotide sequence ID" value="NZ_CABPSR010000011.1"/>
</dbReference>